<feature type="domain" description="HNH nuclease" evidence="1">
    <location>
        <begin position="18"/>
        <end position="50"/>
    </location>
</feature>
<evidence type="ECO:0000259" key="1">
    <source>
        <dbReference type="Pfam" id="PF13392"/>
    </source>
</evidence>
<organism evidence="2 3">
    <name type="scientific">Ambispora leptoticha</name>
    <dbReference type="NCBI Taxonomy" id="144679"/>
    <lineage>
        <taxon>Eukaryota</taxon>
        <taxon>Fungi</taxon>
        <taxon>Fungi incertae sedis</taxon>
        <taxon>Mucoromycota</taxon>
        <taxon>Glomeromycotina</taxon>
        <taxon>Glomeromycetes</taxon>
        <taxon>Archaeosporales</taxon>
        <taxon>Ambisporaceae</taxon>
        <taxon>Ambispora</taxon>
    </lineage>
</organism>
<protein>
    <submittedName>
        <fullName evidence="2">735_t:CDS:1</fullName>
    </submittedName>
</protein>
<dbReference type="AlphaFoldDB" id="A0A9N9BAX8"/>
<dbReference type="Gene3D" id="3.90.75.20">
    <property type="match status" value="1"/>
</dbReference>
<dbReference type="Proteomes" id="UP000789508">
    <property type="component" value="Unassembled WGS sequence"/>
</dbReference>
<dbReference type="OrthoDB" id="2313536at2759"/>
<evidence type="ECO:0000313" key="2">
    <source>
        <dbReference type="EMBL" id="CAG8561479.1"/>
    </source>
</evidence>
<comment type="caution">
    <text evidence="2">The sequence shown here is derived from an EMBL/GenBank/DDBJ whole genome shotgun (WGS) entry which is preliminary data.</text>
</comment>
<sequence length="678" mass="78870">MEVWLPVATASNLLVSNLGRIKNKNAHVNHINDIKHDNRADNLEWVTPKESAERRVFPNHSRIGSRKIVQKTLNGNVVQVWDSIHLASSTLKISECCSGKQKTSGVWRWMYYEDYIELDLNEEWREIELNSRKFRVSSLGRVQLSNGEITQGSLHIGYRKIAREGYLVRRLIAFCYKEGKEYVNHIDENPTQKENTQHACTSWASSHISQLRDVLITRQTYYWASKRPGYFLHSRTSTETYSSPARRTIGLEHLEIDFNMDWVPPELLKDIVDNYFFANMWHDWTLVGFLETKRSQILAGLQKTNVHHSYKKGLQLILDAEPPEDVSFVIMKQLTQKITESEEVKMFWKAITVKKKYREQLTNIKASASFESDVLNVRGKRFAEEIDDVVQRDVKRVELGNDIENISTPTRIKFNAQSEEVENGEYEKFNMISSKVIPGFKSLKNIINIRYPEIVNEIETYEKEQKRLTSLGTTLKVWLQKTLSSTTSEELHKYLIEQLQGKNITDRDKKLHEIFELTLKEFYLMVKYNPNHALVRHNSERKFLVERVSTPFKLVEYVFGTIMTYWIEKEIMSTKATEFVDNPVDEPISKKADALVTDLAYNIDVMNMESSGGSFQQDRKHTLENSEKISNTGVNILLTSLRKYLGASVETAKKLKAFNIQIVSMQIIFHIIYSQFHK</sequence>
<dbReference type="Gene3D" id="1.10.10.10">
    <property type="entry name" value="Winged helix-like DNA-binding domain superfamily/Winged helix DNA-binding domain"/>
    <property type="match status" value="1"/>
</dbReference>
<dbReference type="SUPFAM" id="SSF54060">
    <property type="entry name" value="His-Me finger endonucleases"/>
    <property type="match status" value="1"/>
</dbReference>
<dbReference type="Pfam" id="PF13392">
    <property type="entry name" value="HNH_3"/>
    <property type="match status" value="1"/>
</dbReference>
<name>A0A9N9BAX8_9GLOM</name>
<accession>A0A9N9BAX8</accession>
<keyword evidence="3" id="KW-1185">Reference proteome</keyword>
<reference evidence="2" key="1">
    <citation type="submission" date="2021-06" db="EMBL/GenBank/DDBJ databases">
        <authorList>
            <person name="Kallberg Y."/>
            <person name="Tangrot J."/>
            <person name="Rosling A."/>
        </authorList>
    </citation>
    <scope>NUCLEOTIDE SEQUENCE</scope>
    <source>
        <strain evidence="2">FL130A</strain>
    </source>
</reference>
<proteinExistence type="predicted"/>
<gene>
    <name evidence="2" type="ORF">ALEPTO_LOCUS6373</name>
</gene>
<dbReference type="EMBL" id="CAJVPS010002151">
    <property type="protein sequence ID" value="CAG8561479.1"/>
    <property type="molecule type" value="Genomic_DNA"/>
</dbReference>
<evidence type="ECO:0000313" key="3">
    <source>
        <dbReference type="Proteomes" id="UP000789508"/>
    </source>
</evidence>
<dbReference type="InterPro" id="IPR003615">
    <property type="entry name" value="HNH_nuc"/>
</dbReference>
<dbReference type="InterPro" id="IPR044925">
    <property type="entry name" value="His-Me_finger_sf"/>
</dbReference>
<dbReference type="InterPro" id="IPR036388">
    <property type="entry name" value="WH-like_DNA-bd_sf"/>
</dbReference>